<dbReference type="PROSITE" id="PS51352">
    <property type="entry name" value="THIOREDOXIN_2"/>
    <property type="match status" value="1"/>
</dbReference>
<dbReference type="CDD" id="cd02947">
    <property type="entry name" value="TRX_family"/>
    <property type="match status" value="1"/>
</dbReference>
<dbReference type="PIRSF" id="PIRSF000077">
    <property type="entry name" value="Thioredoxin"/>
    <property type="match status" value="1"/>
</dbReference>
<name>A0ABS7X0C9_9GAMM</name>
<keyword evidence="2" id="KW-0813">Transport</keyword>
<evidence type="ECO:0000313" key="8">
    <source>
        <dbReference type="EMBL" id="MBZ9567457.1"/>
    </source>
</evidence>
<dbReference type="PANTHER" id="PTHR45663">
    <property type="entry name" value="GEO12009P1"/>
    <property type="match status" value="1"/>
</dbReference>
<dbReference type="InterPro" id="IPR013766">
    <property type="entry name" value="Thioredoxin_domain"/>
</dbReference>
<dbReference type="InterPro" id="IPR036249">
    <property type="entry name" value="Thioredoxin-like_sf"/>
</dbReference>
<reference evidence="8 9" key="1">
    <citation type="submission" date="2021-05" db="EMBL/GenBank/DDBJ databases">
        <title>Petroleum and Energy Research Collection (APPE): ex situ preservation of microbial diversity associated with the oil industry and exploitation of its biotechnological potential.</title>
        <authorList>
            <person name="Paixao C.T.M."/>
            <person name="Gomes M.B."/>
            <person name="Oliveira V.M."/>
        </authorList>
    </citation>
    <scope>NUCLEOTIDE SEQUENCE [LARGE SCALE GENOMIC DNA]</scope>
    <source>
        <strain evidence="8 9">LIT2</strain>
    </source>
</reference>
<evidence type="ECO:0000256" key="2">
    <source>
        <dbReference type="ARBA" id="ARBA00022448"/>
    </source>
</evidence>
<dbReference type="InterPro" id="IPR005746">
    <property type="entry name" value="Thioredoxin"/>
</dbReference>
<comment type="similarity">
    <text evidence="1 6">Belongs to the thioredoxin family.</text>
</comment>
<dbReference type="Proteomes" id="UP001319883">
    <property type="component" value="Unassembled WGS sequence"/>
</dbReference>
<keyword evidence="3" id="KW-0249">Electron transport</keyword>
<dbReference type="SUPFAM" id="SSF52833">
    <property type="entry name" value="Thioredoxin-like"/>
    <property type="match status" value="1"/>
</dbReference>
<feature type="domain" description="Thioredoxin" evidence="7">
    <location>
        <begin position="1"/>
        <end position="109"/>
    </location>
</feature>
<protein>
    <recommendedName>
        <fullName evidence="6">Thioredoxin</fullName>
    </recommendedName>
</protein>
<accession>A0ABS7X0C9</accession>
<dbReference type="EMBL" id="JAGXFD010000001">
    <property type="protein sequence ID" value="MBZ9567457.1"/>
    <property type="molecule type" value="Genomic_DNA"/>
</dbReference>
<evidence type="ECO:0000256" key="5">
    <source>
        <dbReference type="ARBA" id="ARBA00023284"/>
    </source>
</evidence>
<evidence type="ECO:0000256" key="4">
    <source>
        <dbReference type="ARBA" id="ARBA00023157"/>
    </source>
</evidence>
<dbReference type="Gene3D" id="3.40.30.10">
    <property type="entry name" value="Glutaredoxin"/>
    <property type="match status" value="1"/>
</dbReference>
<evidence type="ECO:0000256" key="6">
    <source>
        <dbReference type="PIRNR" id="PIRNR000077"/>
    </source>
</evidence>
<evidence type="ECO:0000256" key="3">
    <source>
        <dbReference type="ARBA" id="ARBA00022982"/>
    </source>
</evidence>
<organism evidence="8 9">
    <name type="scientific">Modicisalibacter tunisiensis</name>
    <dbReference type="NCBI Taxonomy" id="390637"/>
    <lineage>
        <taxon>Bacteria</taxon>
        <taxon>Pseudomonadati</taxon>
        <taxon>Pseudomonadota</taxon>
        <taxon>Gammaproteobacteria</taxon>
        <taxon>Oceanospirillales</taxon>
        <taxon>Halomonadaceae</taxon>
        <taxon>Modicisalibacter</taxon>
    </lineage>
</organism>
<keyword evidence="4" id="KW-1015">Disulfide bond</keyword>
<comment type="caution">
    <text evidence="8">The sequence shown here is derived from an EMBL/GenBank/DDBJ whole genome shotgun (WGS) entry which is preliminary data.</text>
</comment>
<dbReference type="RefSeq" id="WP_224420645.1">
    <property type="nucleotide sequence ID" value="NZ_JAGXFD010000001.1"/>
</dbReference>
<evidence type="ECO:0000313" key="9">
    <source>
        <dbReference type="Proteomes" id="UP001319883"/>
    </source>
</evidence>
<evidence type="ECO:0000259" key="7">
    <source>
        <dbReference type="PROSITE" id="PS51352"/>
    </source>
</evidence>
<gene>
    <name evidence="8" type="ORF">KGQ91_07155</name>
</gene>
<keyword evidence="5" id="KW-0676">Redox-active center</keyword>
<dbReference type="PANTHER" id="PTHR45663:SF11">
    <property type="entry name" value="GEO12009P1"/>
    <property type="match status" value="1"/>
</dbReference>
<evidence type="ECO:0000256" key="1">
    <source>
        <dbReference type="ARBA" id="ARBA00008987"/>
    </source>
</evidence>
<proteinExistence type="inferred from homology"/>
<sequence length="110" mass="12112">MAETTFETLSGDMLEARLAAHETLLVAFVADWCEPCAVLLPRLARALERQPVPLATYQVEVDAAPELARKYGVRGMPTSILFVDGDLVATRVGALDDDQLRQLLDSARER</sequence>
<dbReference type="Pfam" id="PF00085">
    <property type="entry name" value="Thioredoxin"/>
    <property type="match status" value="1"/>
</dbReference>
<keyword evidence="9" id="KW-1185">Reference proteome</keyword>